<comment type="caution">
    <text evidence="1">The sequence shown here is derived from an EMBL/GenBank/DDBJ whole genome shotgun (WGS) entry which is preliminary data.</text>
</comment>
<dbReference type="AlphaFoldDB" id="A0A8J2YDG5"/>
<evidence type="ECO:0000313" key="1">
    <source>
        <dbReference type="EMBL" id="GGE16956.1"/>
    </source>
</evidence>
<sequence>MTLNQDAHRVEKLYHYLVGKMKLTPEQKQTLWQELMNWYGVQTEDLQAKGSAREQVHHLIKNMG</sequence>
<name>A0A8J2YDG5_9BACL</name>
<accession>A0A8J2YDG5</accession>
<protein>
    <submittedName>
        <fullName evidence="1">Uncharacterized protein</fullName>
    </submittedName>
</protein>
<dbReference type="Proteomes" id="UP000625210">
    <property type="component" value="Unassembled WGS sequence"/>
</dbReference>
<proteinExistence type="predicted"/>
<gene>
    <name evidence="1" type="ORF">GCM10011571_18310</name>
</gene>
<dbReference type="EMBL" id="BMHQ01000005">
    <property type="protein sequence ID" value="GGE16956.1"/>
    <property type="molecule type" value="Genomic_DNA"/>
</dbReference>
<keyword evidence="2" id="KW-1185">Reference proteome</keyword>
<reference evidence="1" key="1">
    <citation type="journal article" date="2014" name="Int. J. Syst. Evol. Microbiol.">
        <title>Complete genome sequence of Corynebacterium casei LMG S-19264T (=DSM 44701T), isolated from a smear-ripened cheese.</title>
        <authorList>
            <consortium name="US DOE Joint Genome Institute (JGI-PGF)"/>
            <person name="Walter F."/>
            <person name="Albersmeier A."/>
            <person name="Kalinowski J."/>
            <person name="Ruckert C."/>
        </authorList>
    </citation>
    <scope>NUCLEOTIDE SEQUENCE</scope>
    <source>
        <strain evidence="1">CGMCC 1.15179</strain>
    </source>
</reference>
<evidence type="ECO:0000313" key="2">
    <source>
        <dbReference type="Proteomes" id="UP000625210"/>
    </source>
</evidence>
<organism evidence="1 2">
    <name type="scientific">Marinithermofilum abyssi</name>
    <dbReference type="NCBI Taxonomy" id="1571185"/>
    <lineage>
        <taxon>Bacteria</taxon>
        <taxon>Bacillati</taxon>
        <taxon>Bacillota</taxon>
        <taxon>Bacilli</taxon>
        <taxon>Bacillales</taxon>
        <taxon>Thermoactinomycetaceae</taxon>
        <taxon>Marinithermofilum</taxon>
    </lineage>
</organism>
<reference evidence="1" key="2">
    <citation type="submission" date="2020-09" db="EMBL/GenBank/DDBJ databases">
        <authorList>
            <person name="Sun Q."/>
            <person name="Zhou Y."/>
        </authorList>
    </citation>
    <scope>NUCLEOTIDE SEQUENCE</scope>
    <source>
        <strain evidence="1">CGMCC 1.15179</strain>
    </source>
</reference>